<organism evidence="2 3">
    <name type="scientific">Rapidithrix thailandica</name>
    <dbReference type="NCBI Taxonomy" id="413964"/>
    <lineage>
        <taxon>Bacteria</taxon>
        <taxon>Pseudomonadati</taxon>
        <taxon>Bacteroidota</taxon>
        <taxon>Cytophagia</taxon>
        <taxon>Cytophagales</taxon>
        <taxon>Flammeovirgaceae</taxon>
        <taxon>Rapidithrix</taxon>
    </lineage>
</organism>
<accession>A0AAW9SJH9</accession>
<gene>
    <name evidence="2" type="ORF">AAG747_23925</name>
</gene>
<keyword evidence="1" id="KW-0732">Signal</keyword>
<comment type="caution">
    <text evidence="2">The sequence shown here is derived from an EMBL/GenBank/DDBJ whole genome shotgun (WGS) entry which is preliminary data.</text>
</comment>
<reference evidence="2 3" key="1">
    <citation type="submission" date="2024-04" db="EMBL/GenBank/DDBJ databases">
        <title>Novel genus in family Flammeovirgaceae.</title>
        <authorList>
            <person name="Nguyen T.H."/>
            <person name="Vuong T.Q."/>
            <person name="Le H."/>
            <person name="Kim S.-G."/>
        </authorList>
    </citation>
    <scope>NUCLEOTIDE SEQUENCE [LARGE SCALE GENOMIC DNA]</scope>
    <source>
        <strain evidence="2 3">JCM 23209</strain>
    </source>
</reference>
<name>A0AAW9SJH9_9BACT</name>
<evidence type="ECO:0000256" key="1">
    <source>
        <dbReference type="SAM" id="SignalP"/>
    </source>
</evidence>
<dbReference type="AlphaFoldDB" id="A0AAW9SJH9"/>
<dbReference type="Pfam" id="PF14903">
    <property type="entry name" value="WG_beta_rep"/>
    <property type="match status" value="11"/>
</dbReference>
<feature type="chain" id="PRO_5043364954" evidence="1">
    <location>
        <begin position="24"/>
        <end position="1104"/>
    </location>
</feature>
<feature type="signal peptide" evidence="1">
    <location>
        <begin position="1"/>
        <end position="23"/>
    </location>
</feature>
<evidence type="ECO:0000313" key="2">
    <source>
        <dbReference type="EMBL" id="MEN7550991.1"/>
    </source>
</evidence>
<proteinExistence type="predicted"/>
<dbReference type="PANTHER" id="PTHR37841">
    <property type="entry name" value="GLR2918 PROTEIN"/>
    <property type="match status" value="1"/>
</dbReference>
<keyword evidence="3" id="KW-1185">Reference proteome</keyword>
<dbReference type="PANTHER" id="PTHR37841:SF1">
    <property type="entry name" value="DUF3298 DOMAIN-CONTAINING PROTEIN"/>
    <property type="match status" value="1"/>
</dbReference>
<dbReference type="RefSeq" id="WP_346823773.1">
    <property type="nucleotide sequence ID" value="NZ_JBDKWZ010000018.1"/>
</dbReference>
<dbReference type="InterPro" id="IPR032774">
    <property type="entry name" value="WG_beta_rep"/>
</dbReference>
<evidence type="ECO:0000313" key="3">
    <source>
        <dbReference type="Proteomes" id="UP001403385"/>
    </source>
</evidence>
<dbReference type="Proteomes" id="UP001403385">
    <property type="component" value="Unassembled WGS sequence"/>
</dbReference>
<dbReference type="EMBL" id="JBDKWZ010000018">
    <property type="protein sequence ID" value="MEN7550991.1"/>
    <property type="molecule type" value="Genomic_DNA"/>
</dbReference>
<sequence length="1104" mass="123756">MTHQTKAYTFLLLLLTFCNGLFAQNLFPIKKEGKWGVINTKGELVVNPSYDFVSDFNTEDYAVFEQGGKKGVLNPQGQASIPASYQKIQPLKGAFIAIWQNQQCGLATQTGQVLKQPEYDAIEAIHDSGFDSYFKVYKNLKSGLINQQGGIVLNPIADQIMTGNQGLPFLFFKVNQKTGLVNTQGEQILSAEYDSILVQGTMLKAYKGKSLVYIEFDQQGKTTLHKDFTNEAAYKVFARAQSRHLQLQILKNNPDARKPRWVMDGVQYKLINGVGKDLIGKSFYNIGVDEVLGLSIGQYAESQKSPTVCFLIDHNQGKVLFAKPLEDMVISDFNSSQYARATVDTLWDALIDQQGNVVQTIQNQKIRNTGPFRKGKAWVQLMNGKYGFINGEAQVIIPFEYDQAGDYVDGFAVVRKGEKFGIIDPSGKMIVPLQYDGIGPSSEGIVRLKQGRGSTGKWGGIRVKDQKMIIPFEYQMIGEFHNGLAAIKQNNAFGVVNTEGKIVIPTKLKVDAVGPFVNGIAWVGRGRYVQESPVGASLVNFRYEGYLKKDGSFLIPPVYQRIVDFEEVWKKQQGLSKIVKNNKVGYVNYKGQIIVPAEYDQLEGFEEIWLLDKGITEAEKNGKKGYIDHNGIAALPIDYDFVSKDFLTVWQDSTGLAKVGKDKKFGYVDYSGKLIIPLLYDYISEFRQGIAIVRKGQKFGAINMENKPVLPATHDGAKFLEGKGAVMIEFFDKGEVFQLLNDQGTIQQTLTQEEAENYTKEVKALTPEIPGKYEYERTYDANGIAVVKTKGKLALLDKQGKLLSKPLYKEIGVFHEGLAYAQREDKDVKNRKFGFVDLQGNEVIEPVYNKAGHFSEGKAAVFVRGKWGYIDTKGKMVIQPQFEEALPFSGGYAIVNGRQIINEKGEKTGEFVLDGEIMTGFQANRAKVNSVGGMYHIKPDGMPAYFTKYDEVTDFQNEVAFVKRGEKWILTRQANNQTVKVPFSRIAKNQYLANYEKRRTIKTKYGDLIKDLKWTLVNNGQWRMIHPDGLFANDVIYEEVNPTSDGNFLVKINRQYGLATASGRVVTPAENETLKRVGNVIKVEKQGKLGYLKLDGSWLWELAK</sequence>
<dbReference type="SUPFAM" id="SSF69360">
    <property type="entry name" value="Cell wall binding repeat"/>
    <property type="match status" value="2"/>
</dbReference>
<protein>
    <submittedName>
        <fullName evidence="2">WG repeat-containing protein</fullName>
    </submittedName>
</protein>